<proteinExistence type="predicted"/>
<comment type="caution">
    <text evidence="1">The sequence shown here is derived from an EMBL/GenBank/DDBJ whole genome shotgun (WGS) entry which is preliminary data.</text>
</comment>
<organism evidence="1 2">
    <name type="scientific">Persicobacter diffluens</name>
    <dbReference type="NCBI Taxonomy" id="981"/>
    <lineage>
        <taxon>Bacteria</taxon>
        <taxon>Pseudomonadati</taxon>
        <taxon>Bacteroidota</taxon>
        <taxon>Cytophagia</taxon>
        <taxon>Cytophagales</taxon>
        <taxon>Persicobacteraceae</taxon>
        <taxon>Persicobacter</taxon>
    </lineage>
</organism>
<keyword evidence="2" id="KW-1185">Reference proteome</keyword>
<evidence type="ECO:0000313" key="1">
    <source>
        <dbReference type="EMBL" id="GJM64852.1"/>
    </source>
</evidence>
<reference evidence="1 2" key="1">
    <citation type="submission" date="2021-12" db="EMBL/GenBank/DDBJ databases">
        <title>Genome sequencing of bacteria with rrn-lacking chromosome and rrn-plasmid.</title>
        <authorList>
            <person name="Anda M."/>
            <person name="Iwasaki W."/>
        </authorList>
    </citation>
    <scope>NUCLEOTIDE SEQUENCE [LARGE SCALE GENOMIC DNA]</scope>
    <source>
        <strain evidence="1 2">NBRC 15940</strain>
    </source>
</reference>
<evidence type="ECO:0000313" key="2">
    <source>
        <dbReference type="Proteomes" id="UP001310022"/>
    </source>
</evidence>
<gene>
    <name evidence="1" type="ORF">PEDI_54040</name>
</gene>
<sequence>MLEFDSFMVIHVHEDGRDIYEKNRHSNTDEAFNVFEEEIEGGRE</sequence>
<name>A0AAN4W4A3_9BACT</name>
<dbReference type="AlphaFoldDB" id="A0AAN4W4A3"/>
<dbReference type="Proteomes" id="UP001310022">
    <property type="component" value="Unassembled WGS sequence"/>
</dbReference>
<accession>A0AAN4W4A3</accession>
<dbReference type="EMBL" id="BQKE01000007">
    <property type="protein sequence ID" value="GJM64852.1"/>
    <property type="molecule type" value="Genomic_DNA"/>
</dbReference>
<protein>
    <submittedName>
        <fullName evidence="1">Uncharacterized protein</fullName>
    </submittedName>
</protein>